<evidence type="ECO:0000256" key="3">
    <source>
        <dbReference type="ARBA" id="ARBA00022729"/>
    </source>
</evidence>
<evidence type="ECO:0000256" key="1">
    <source>
        <dbReference type="ARBA" id="ARBA00004442"/>
    </source>
</evidence>
<dbReference type="Gene3D" id="1.25.40.390">
    <property type="match status" value="1"/>
</dbReference>
<dbReference type="PATRIC" id="fig|1339349.3.peg.848"/>
<dbReference type="Pfam" id="PF14322">
    <property type="entry name" value="SusD-like_3"/>
    <property type="match status" value="1"/>
</dbReference>
<name>A0A078S4P0_BACUN</name>
<feature type="domain" description="SusD-like N-terminal" evidence="8">
    <location>
        <begin position="24"/>
        <end position="222"/>
    </location>
</feature>
<dbReference type="EMBL" id="JNHN01000096">
    <property type="protein sequence ID" value="KDS56752.1"/>
    <property type="molecule type" value="Genomic_DNA"/>
</dbReference>
<dbReference type="PROSITE" id="PS51257">
    <property type="entry name" value="PROKAR_LIPOPROTEIN"/>
    <property type="match status" value="1"/>
</dbReference>
<dbReference type="InterPro" id="IPR012944">
    <property type="entry name" value="SusD_RagB_dom"/>
</dbReference>
<keyword evidence="5" id="KW-0998">Cell outer membrane</keyword>
<gene>
    <name evidence="9" type="ORF">M094_4044</name>
</gene>
<comment type="similarity">
    <text evidence="2">Belongs to the SusD family.</text>
</comment>
<dbReference type="InterPro" id="IPR011990">
    <property type="entry name" value="TPR-like_helical_dom_sf"/>
</dbReference>
<comment type="subcellular location">
    <subcellularLocation>
        <location evidence="1">Cell outer membrane</location>
    </subcellularLocation>
</comment>
<keyword evidence="4" id="KW-0472">Membrane</keyword>
<dbReference type="SUPFAM" id="SSF48452">
    <property type="entry name" value="TPR-like"/>
    <property type="match status" value="1"/>
</dbReference>
<feature type="chain" id="PRO_5001744875" evidence="6">
    <location>
        <begin position="21"/>
        <end position="632"/>
    </location>
</feature>
<organism evidence="9 10">
    <name type="scientific">Bacteroides uniformis str. 3978 T3 ii</name>
    <dbReference type="NCBI Taxonomy" id="1339349"/>
    <lineage>
        <taxon>Bacteria</taxon>
        <taxon>Pseudomonadati</taxon>
        <taxon>Bacteroidota</taxon>
        <taxon>Bacteroidia</taxon>
        <taxon>Bacteroidales</taxon>
        <taxon>Bacteroidaceae</taxon>
        <taxon>Bacteroides</taxon>
    </lineage>
</organism>
<accession>A0A078S4P0</accession>
<evidence type="ECO:0000256" key="4">
    <source>
        <dbReference type="ARBA" id="ARBA00023136"/>
    </source>
</evidence>
<evidence type="ECO:0000259" key="7">
    <source>
        <dbReference type="Pfam" id="PF07980"/>
    </source>
</evidence>
<proteinExistence type="inferred from homology"/>
<keyword evidence="3 6" id="KW-0732">Signal</keyword>
<evidence type="ECO:0000313" key="9">
    <source>
        <dbReference type="EMBL" id="KDS56752.1"/>
    </source>
</evidence>
<evidence type="ECO:0000256" key="2">
    <source>
        <dbReference type="ARBA" id="ARBA00006275"/>
    </source>
</evidence>
<comment type="caution">
    <text evidence="9">The sequence shown here is derived from an EMBL/GenBank/DDBJ whole genome shotgun (WGS) entry which is preliminary data.</text>
</comment>
<feature type="signal peptide" evidence="6">
    <location>
        <begin position="1"/>
        <end position="20"/>
    </location>
</feature>
<sequence length="632" mass="71743">MKKKNLLYIVCALAMGSLCGCDDFLNKDPQDKQTNDTYWQTETSLRTYAQDFYSSYFTGYGTDYTVFAGYFSGDDYTDDFINLNNANTNGSGYIYFSTSATTDWNSQTGTWSGNYSVIYKANVMLEKIPGMNISDEAKRHWEGIARYFRAMAYSTLAKYYGGVPYYDKVTDPADPALYKDRDSYLYVAQKIQEDFQYALDNVRTDDTKRQVNKYVVGAYMSREMLYHATWLKYHGTTVGPTSEKVADGDIKNLLQGAINGAEVVMNSGIYSIGNTYNALFTTDDLANNPEVIWYREYTSGLQCNALMSYNGPEDQTQGGVTQDVINTYLCSDGLPIGQSPLYQGKEDPSIQKSFQDRDPRLYQTVADSLRIMSAMGTNYTEGTSPTGYPTKKFLNDEWWVAGLDYCTGRLSPADAPCIRYAEVLLNYVEARYEIAQVGGNAFTQSDLDKSINELRDRQLTKWGDTEAKTMPKVQLNGGNLSVNGVVINDPARDPDVNPVLWEIRRERRIELIMEGRRGEDLRRWAKFEYLNSEDANGYPAMSFLGAYVNMADYPEISSKDDSGKRVLYLFDPENPGNEDTEKGYIYYLREKELRIFKAGELNSERYYLRAIPAAQLTIYENKGQVLTQNPGW</sequence>
<evidence type="ECO:0000256" key="5">
    <source>
        <dbReference type="ARBA" id="ARBA00023237"/>
    </source>
</evidence>
<reference evidence="9 10" key="1">
    <citation type="submission" date="2014-04" db="EMBL/GenBank/DDBJ databases">
        <authorList>
            <person name="Sears C."/>
            <person name="Carroll K."/>
            <person name="Sack B.R."/>
            <person name="Qadri F."/>
            <person name="Myers L.L."/>
            <person name="Chung G.-T."/>
            <person name="Escheverria P."/>
            <person name="Fraser C.M."/>
            <person name="Sadzewicz L."/>
            <person name="Shefchek K.A."/>
            <person name="Tallon L."/>
            <person name="Das S.P."/>
            <person name="Daugherty S."/>
            <person name="Mongodin E.F."/>
        </authorList>
    </citation>
    <scope>NUCLEOTIDE SEQUENCE [LARGE SCALE GENOMIC DNA]</scope>
    <source>
        <strain evidence="9 10">3978 T3 ii</strain>
    </source>
</reference>
<dbReference type="RefSeq" id="WP_005834695.1">
    <property type="nucleotide sequence ID" value="NZ_JNHN01000096.1"/>
</dbReference>
<dbReference type="Pfam" id="PF07980">
    <property type="entry name" value="SusD_RagB"/>
    <property type="match status" value="1"/>
</dbReference>
<evidence type="ECO:0000313" key="10">
    <source>
        <dbReference type="Proteomes" id="UP000028013"/>
    </source>
</evidence>
<dbReference type="Proteomes" id="UP000028013">
    <property type="component" value="Unassembled WGS sequence"/>
</dbReference>
<dbReference type="GO" id="GO:0009279">
    <property type="term" value="C:cell outer membrane"/>
    <property type="evidence" value="ECO:0007669"/>
    <property type="project" value="UniProtKB-SubCell"/>
</dbReference>
<protein>
    <submittedName>
        <fullName evidence="9">Starch-binding associating with outer membrane family protein</fullName>
    </submittedName>
</protein>
<feature type="domain" description="RagB/SusD" evidence="7">
    <location>
        <begin position="289"/>
        <end position="632"/>
    </location>
</feature>
<evidence type="ECO:0000256" key="6">
    <source>
        <dbReference type="SAM" id="SignalP"/>
    </source>
</evidence>
<evidence type="ECO:0000259" key="8">
    <source>
        <dbReference type="Pfam" id="PF14322"/>
    </source>
</evidence>
<dbReference type="AlphaFoldDB" id="A0A078S4P0"/>
<dbReference type="InterPro" id="IPR033985">
    <property type="entry name" value="SusD-like_N"/>
</dbReference>